<dbReference type="AlphaFoldDB" id="A0A0L8AHK0"/>
<keyword evidence="2" id="KW-1185">Reference proteome</keyword>
<dbReference type="EMBL" id="JSVA01000018">
    <property type="protein sequence ID" value="KOF01868.1"/>
    <property type="molecule type" value="Genomic_DNA"/>
</dbReference>
<dbReference type="OrthoDB" id="1425020at2"/>
<organism evidence="1 2">
    <name type="scientific">Roseivirga seohaensis subsp. aquiponti</name>
    <dbReference type="NCBI Taxonomy" id="1566026"/>
    <lineage>
        <taxon>Bacteria</taxon>
        <taxon>Pseudomonadati</taxon>
        <taxon>Bacteroidota</taxon>
        <taxon>Cytophagia</taxon>
        <taxon>Cytophagales</taxon>
        <taxon>Roseivirgaceae</taxon>
        <taxon>Roseivirga</taxon>
    </lineage>
</organism>
<name>A0A0L8AHK0_9BACT</name>
<reference evidence="2" key="1">
    <citation type="submission" date="2014-11" db="EMBL/GenBank/DDBJ databases">
        <title>Genome sequencing of Roseivirga sp. D-25.</title>
        <authorList>
            <person name="Selvaratnam C."/>
            <person name="Thevarajoo S."/>
            <person name="Goh K.M."/>
            <person name="Eee R."/>
            <person name="Chan K.-G."/>
            <person name="Chong C.S."/>
        </authorList>
    </citation>
    <scope>NUCLEOTIDE SEQUENCE [LARGE SCALE GENOMIC DNA]</scope>
    <source>
        <strain evidence="2">D-25</strain>
    </source>
</reference>
<evidence type="ECO:0000313" key="2">
    <source>
        <dbReference type="Proteomes" id="UP000036908"/>
    </source>
</evidence>
<dbReference type="PATRIC" id="fig|1566026.4.peg.1559"/>
<evidence type="ECO:0000313" key="1">
    <source>
        <dbReference type="EMBL" id="KOF01868.1"/>
    </source>
</evidence>
<dbReference type="RefSeq" id="WP_053224788.1">
    <property type="nucleotide sequence ID" value="NZ_JSVA01000018.1"/>
</dbReference>
<sequence length="128" mass="14278">MKKVLSGVFLVIAVITYFVFSSSGYGEKLEFNGTDVYYTDLVTEADAQKLGEYLVESEFADGNEKSVQLTKKDSTYQFRMVVIDGVTEDSTKDISFKALAMLISMQVFDGAPVELEACSNTFETIRVY</sequence>
<gene>
    <name evidence="1" type="ORF">OB69_16185</name>
</gene>
<proteinExistence type="predicted"/>
<dbReference type="Proteomes" id="UP000036908">
    <property type="component" value="Unassembled WGS sequence"/>
</dbReference>
<comment type="caution">
    <text evidence="1">The sequence shown here is derived from an EMBL/GenBank/DDBJ whole genome shotgun (WGS) entry which is preliminary data.</text>
</comment>
<accession>A0A0L8AHK0</accession>
<protein>
    <submittedName>
        <fullName evidence="1">Uncharacterized protein</fullName>
    </submittedName>
</protein>